<dbReference type="PANTHER" id="PTHR10000">
    <property type="entry name" value="PHOSPHOSERINE PHOSPHATASE"/>
    <property type="match status" value="1"/>
</dbReference>
<dbReference type="InterPro" id="IPR023214">
    <property type="entry name" value="HAD_sf"/>
</dbReference>
<organism evidence="1 2">
    <name type="scientific">Aeromicrobium endophyticum</name>
    <dbReference type="NCBI Taxonomy" id="2292704"/>
    <lineage>
        <taxon>Bacteria</taxon>
        <taxon>Bacillati</taxon>
        <taxon>Actinomycetota</taxon>
        <taxon>Actinomycetes</taxon>
        <taxon>Propionibacteriales</taxon>
        <taxon>Nocardioidaceae</taxon>
        <taxon>Aeromicrobium</taxon>
    </lineage>
</organism>
<dbReference type="PANTHER" id="PTHR10000:SF8">
    <property type="entry name" value="HAD SUPERFAMILY HYDROLASE-LIKE, TYPE 3"/>
    <property type="match status" value="1"/>
</dbReference>
<reference evidence="1 2" key="1">
    <citation type="submission" date="2018-08" db="EMBL/GenBank/DDBJ databases">
        <title>Aeromicrobium sp. M2KJ-4, whole genome shotgun sequence.</title>
        <authorList>
            <person name="Tuo L."/>
        </authorList>
    </citation>
    <scope>NUCLEOTIDE SEQUENCE [LARGE SCALE GENOMIC DNA]</scope>
    <source>
        <strain evidence="1 2">M2KJ-4</strain>
    </source>
</reference>
<comment type="caution">
    <text evidence="1">The sequence shown here is derived from an EMBL/GenBank/DDBJ whole genome shotgun (WGS) entry which is preliminary data.</text>
</comment>
<evidence type="ECO:0000313" key="1">
    <source>
        <dbReference type="EMBL" id="REK71012.1"/>
    </source>
</evidence>
<keyword evidence="2" id="KW-1185">Reference proteome</keyword>
<sequence length="262" mass="27348">MAVPRLVATDLDGTLLRTDGSLSDRTRRAIVAAEAAGVPTLFVTARPPRWLDELADAVGGPGIAICGNGAFVYDLVERQVTASHGHDPEVMAEVVSDLREAVPGVTFAVERADGMGREHAYAYAQEHNAGHTVGDLAEIAATPVGKLLARCPQLDPDEFLRLVQSVVGSRVELGYSGAIGLAEMTAPGVTKASGLATWCEQQGIAAAEVWACGDMPNDLPMLRWVGRAHAVANAHPDVLAVADVVLASNDDDGVAALLESLV</sequence>
<gene>
    <name evidence="1" type="ORF">DX116_11300</name>
</gene>
<dbReference type="NCBIfam" id="TIGR01484">
    <property type="entry name" value="HAD-SF-IIB"/>
    <property type="match status" value="1"/>
</dbReference>
<dbReference type="InterPro" id="IPR006379">
    <property type="entry name" value="HAD-SF_hydro_IIB"/>
</dbReference>
<dbReference type="Proteomes" id="UP000265581">
    <property type="component" value="Unassembled WGS sequence"/>
</dbReference>
<protein>
    <submittedName>
        <fullName evidence="1">HAD family hydrolase</fullName>
    </submittedName>
</protein>
<dbReference type="Gene3D" id="3.30.1240.10">
    <property type="match status" value="1"/>
</dbReference>
<dbReference type="AlphaFoldDB" id="A0A371P515"/>
<dbReference type="GO" id="GO:0016791">
    <property type="term" value="F:phosphatase activity"/>
    <property type="evidence" value="ECO:0007669"/>
    <property type="project" value="TreeGrafter"/>
</dbReference>
<keyword evidence="1" id="KW-0378">Hydrolase</keyword>
<dbReference type="Gene3D" id="3.40.50.1000">
    <property type="entry name" value="HAD superfamily/HAD-like"/>
    <property type="match status" value="1"/>
</dbReference>
<dbReference type="Pfam" id="PF08282">
    <property type="entry name" value="Hydrolase_3"/>
    <property type="match status" value="1"/>
</dbReference>
<dbReference type="EMBL" id="QUBR01000002">
    <property type="protein sequence ID" value="REK71012.1"/>
    <property type="molecule type" value="Genomic_DNA"/>
</dbReference>
<dbReference type="InterPro" id="IPR036412">
    <property type="entry name" value="HAD-like_sf"/>
</dbReference>
<proteinExistence type="predicted"/>
<dbReference type="GO" id="GO:0000287">
    <property type="term" value="F:magnesium ion binding"/>
    <property type="evidence" value="ECO:0007669"/>
    <property type="project" value="TreeGrafter"/>
</dbReference>
<accession>A0A371P515</accession>
<dbReference type="SUPFAM" id="SSF56784">
    <property type="entry name" value="HAD-like"/>
    <property type="match status" value="1"/>
</dbReference>
<name>A0A371P515_9ACTN</name>
<evidence type="ECO:0000313" key="2">
    <source>
        <dbReference type="Proteomes" id="UP000265581"/>
    </source>
</evidence>
<dbReference type="GO" id="GO:0005829">
    <property type="term" value="C:cytosol"/>
    <property type="evidence" value="ECO:0007669"/>
    <property type="project" value="TreeGrafter"/>
</dbReference>
<dbReference type="OrthoDB" id="3180855at2"/>